<dbReference type="KEGG" id="tpz:Tph_c01590"/>
<gene>
    <name evidence="2" type="ordered locus">Tph_c01590</name>
</gene>
<dbReference type="Proteomes" id="UP000000467">
    <property type="component" value="Chromosome"/>
</dbReference>
<evidence type="ECO:0000259" key="1">
    <source>
        <dbReference type="Pfam" id="PF04016"/>
    </source>
</evidence>
<dbReference type="OrthoDB" id="3596at2"/>
<dbReference type="SUPFAM" id="SSF159713">
    <property type="entry name" value="Dhaf3308-like"/>
    <property type="match status" value="1"/>
</dbReference>
<proteinExistence type="predicted"/>
<reference evidence="2 3" key="1">
    <citation type="journal article" date="2012" name="BMC Genomics">
        <title>Genome-guided analysis of physiological and morphological traits of the fermentative acetate oxidizer Thermacetogenium phaeum.</title>
        <authorList>
            <person name="Oehler D."/>
            <person name="Poehlein A."/>
            <person name="Leimbach A."/>
            <person name="Muller N."/>
            <person name="Daniel R."/>
            <person name="Gottschalk G."/>
            <person name="Schink B."/>
        </authorList>
    </citation>
    <scope>NUCLEOTIDE SEQUENCE [LARGE SCALE GENOMIC DNA]</scope>
    <source>
        <strain evidence="3">ATCC BAA-254 / DSM 26808 / PB</strain>
    </source>
</reference>
<accession>K4LEA4</accession>
<dbReference type="InterPro" id="IPR007161">
    <property type="entry name" value="DUF364"/>
</dbReference>
<dbReference type="Pfam" id="PF04016">
    <property type="entry name" value="DUF364"/>
    <property type="match status" value="1"/>
</dbReference>
<dbReference type="eggNOG" id="COG2014">
    <property type="taxonomic scope" value="Bacteria"/>
</dbReference>
<dbReference type="AlphaFoldDB" id="K4LEA4"/>
<evidence type="ECO:0000313" key="2">
    <source>
        <dbReference type="EMBL" id="AFV10407.1"/>
    </source>
</evidence>
<name>K4LEA4_THEPS</name>
<dbReference type="RefSeq" id="WP_015049327.1">
    <property type="nucleotide sequence ID" value="NC_018870.1"/>
</dbReference>
<dbReference type="Gene3D" id="3.40.50.11590">
    <property type="match status" value="1"/>
</dbReference>
<dbReference type="EMBL" id="CP003732">
    <property type="protein sequence ID" value="AFV10407.1"/>
    <property type="molecule type" value="Genomic_DNA"/>
</dbReference>
<protein>
    <recommendedName>
        <fullName evidence="1">Putative heavy-metal chelation domain-containing protein</fullName>
    </recommendedName>
</protein>
<evidence type="ECO:0000313" key="3">
    <source>
        <dbReference type="Proteomes" id="UP000000467"/>
    </source>
</evidence>
<keyword evidence="3" id="KW-1185">Reference proteome</keyword>
<feature type="domain" description="Putative heavy-metal chelation" evidence="1">
    <location>
        <begin position="140"/>
        <end position="229"/>
    </location>
</feature>
<dbReference type="STRING" id="1089553.Tph_c01590"/>
<sequence>MSFLNEIKQRFVEHLRNEGVSLNEVAEVISSRPLTPEEAIGRPERDDFPLLKGKEFMIEARFRGCSGQAFTDMPRSFTATLGEILSLSTDRNDHRAILIASLNAVMRYLNRIEKTIHCRDEEPRLCAERLVEYVWTRFGNPRIAFIGLQPAMVSALAKHFRLRVTDLDPENVGQVKGGVKIEDVSATREVLEWSDVVLATGTTAVNDTLSSIVGSEKPVVFYGVTISSIAYLAGLERFCPFGH</sequence>
<organism evidence="2 3">
    <name type="scientific">Thermacetogenium phaeum (strain ATCC BAA-254 / DSM 26808 / PB)</name>
    <dbReference type="NCBI Taxonomy" id="1089553"/>
    <lineage>
        <taxon>Bacteria</taxon>
        <taxon>Bacillati</taxon>
        <taxon>Bacillota</taxon>
        <taxon>Clostridia</taxon>
        <taxon>Thermoanaerobacterales</taxon>
        <taxon>Thermoanaerobacteraceae</taxon>
        <taxon>Thermacetogenium</taxon>
    </lineage>
</organism>
<dbReference type="HOGENOM" id="CLU_1136483_0_0_9"/>